<dbReference type="GO" id="GO:0005524">
    <property type="term" value="F:ATP binding"/>
    <property type="evidence" value="ECO:0007669"/>
    <property type="project" value="UniProtKB-KW"/>
</dbReference>
<evidence type="ECO:0000256" key="3">
    <source>
        <dbReference type="ARBA" id="ARBA00022741"/>
    </source>
</evidence>
<protein>
    <submittedName>
        <fullName evidence="10">ABC transporter ATP-binding protein</fullName>
    </submittedName>
</protein>
<dbReference type="Gene3D" id="1.20.1560.10">
    <property type="entry name" value="ABC transporter type 1, transmembrane domain"/>
    <property type="match status" value="1"/>
</dbReference>
<dbReference type="InterPro" id="IPR003593">
    <property type="entry name" value="AAA+_ATPase"/>
</dbReference>
<dbReference type="GO" id="GO:0016887">
    <property type="term" value="F:ATP hydrolysis activity"/>
    <property type="evidence" value="ECO:0007669"/>
    <property type="project" value="InterPro"/>
</dbReference>
<keyword evidence="3" id="KW-0547">Nucleotide-binding</keyword>
<dbReference type="Proteomes" id="UP000668060">
    <property type="component" value="Unassembled WGS sequence"/>
</dbReference>
<evidence type="ECO:0000256" key="6">
    <source>
        <dbReference type="ARBA" id="ARBA00023136"/>
    </source>
</evidence>
<evidence type="ECO:0000256" key="2">
    <source>
        <dbReference type="ARBA" id="ARBA00022692"/>
    </source>
</evidence>
<feature type="transmembrane region" description="Helical" evidence="7">
    <location>
        <begin position="21"/>
        <end position="48"/>
    </location>
</feature>
<dbReference type="GO" id="GO:0005886">
    <property type="term" value="C:plasma membrane"/>
    <property type="evidence" value="ECO:0007669"/>
    <property type="project" value="UniProtKB-SubCell"/>
</dbReference>
<feature type="transmembrane region" description="Helical" evidence="7">
    <location>
        <begin position="263"/>
        <end position="281"/>
    </location>
</feature>
<dbReference type="InterPro" id="IPR036640">
    <property type="entry name" value="ABC1_TM_sf"/>
</dbReference>
<feature type="domain" description="ABC transporter" evidence="8">
    <location>
        <begin position="350"/>
        <end position="575"/>
    </location>
</feature>
<comment type="caution">
    <text evidence="10">The sequence shown here is derived from an EMBL/GenBank/DDBJ whole genome shotgun (WGS) entry which is preliminary data.</text>
</comment>
<dbReference type="PROSITE" id="PS00211">
    <property type="entry name" value="ABC_TRANSPORTER_1"/>
    <property type="match status" value="1"/>
</dbReference>
<dbReference type="PROSITE" id="PS50893">
    <property type="entry name" value="ABC_TRANSPORTER_2"/>
    <property type="match status" value="1"/>
</dbReference>
<dbReference type="Pfam" id="PF00005">
    <property type="entry name" value="ABC_tran"/>
    <property type="match status" value="1"/>
</dbReference>
<feature type="domain" description="ABC transmembrane type-1" evidence="9">
    <location>
        <begin position="24"/>
        <end position="318"/>
    </location>
</feature>
<evidence type="ECO:0000259" key="8">
    <source>
        <dbReference type="PROSITE" id="PS50893"/>
    </source>
</evidence>
<gene>
    <name evidence="10" type="ORF">JJ842_07800</name>
</gene>
<dbReference type="GO" id="GO:0034040">
    <property type="term" value="F:ATPase-coupled lipid transmembrane transporter activity"/>
    <property type="evidence" value="ECO:0007669"/>
    <property type="project" value="TreeGrafter"/>
</dbReference>
<dbReference type="SMART" id="SM00382">
    <property type="entry name" value="AAA"/>
    <property type="match status" value="1"/>
</dbReference>
<dbReference type="SUPFAM" id="SSF90123">
    <property type="entry name" value="ABC transporter transmembrane region"/>
    <property type="match status" value="1"/>
</dbReference>
<evidence type="ECO:0000256" key="1">
    <source>
        <dbReference type="ARBA" id="ARBA00004651"/>
    </source>
</evidence>
<evidence type="ECO:0000259" key="9">
    <source>
        <dbReference type="PROSITE" id="PS50929"/>
    </source>
</evidence>
<evidence type="ECO:0000313" key="10">
    <source>
        <dbReference type="EMBL" id="MBO6971813.1"/>
    </source>
</evidence>
<dbReference type="InterPro" id="IPR003439">
    <property type="entry name" value="ABC_transporter-like_ATP-bd"/>
</dbReference>
<dbReference type="EMBL" id="JAEPLN010000001">
    <property type="protein sequence ID" value="MBO6971813.1"/>
    <property type="molecule type" value="Genomic_DNA"/>
</dbReference>
<evidence type="ECO:0000256" key="4">
    <source>
        <dbReference type="ARBA" id="ARBA00022840"/>
    </source>
</evidence>
<dbReference type="PANTHER" id="PTHR24221">
    <property type="entry name" value="ATP-BINDING CASSETTE SUB-FAMILY B"/>
    <property type="match status" value="1"/>
</dbReference>
<dbReference type="Pfam" id="PF00664">
    <property type="entry name" value="ABC_membrane"/>
    <property type="match status" value="1"/>
</dbReference>
<evidence type="ECO:0000256" key="7">
    <source>
        <dbReference type="SAM" id="Phobius"/>
    </source>
</evidence>
<dbReference type="PROSITE" id="PS50929">
    <property type="entry name" value="ABC_TM1F"/>
    <property type="match status" value="1"/>
</dbReference>
<evidence type="ECO:0000256" key="5">
    <source>
        <dbReference type="ARBA" id="ARBA00022989"/>
    </source>
</evidence>
<sequence>MLLPLRDILKILTYLDKISKLRIILNLLLSVINSILESLSLSSSLIFFSVLFNGNISEIGFIKNYLPFLIDIPKSYFLILFIVIFSITGIIRIYYLRSTFFLSRYIANQLSSLAFLKILNQEYEYHLEKNTSLQVSTLTNDIGESDNSIAALLQIISSTLSLCSIIFTTLFVISGKFITFILFIPLIYALLYLSYSRKFKTNSKLISDLNGKIIDFTKDSLFSIRNILLSHDQQYYFQTFKRIDAQLKEAQAKNNFYSVYPRNAIEVFIVGSLASLFVIYPKLASPNLIPIFGSLIIAVQRIFPLFQQIYYGFSTIKSHESGVLKLKTLLTLKLVNNFHSSKLPLKLKTISFSNVSYIYPNSSKIILKNISLDIKSGDRIGVYGPSGSGKSTFINILMTLLSPTNGKIKINNRLLDPQRKRNIYPIYQDNISHIPQSIHLIDEDILANIVGPIDNASINQNKLNLALKVSNLKDFVDSLPDKINTRVGENGSLLSGGQKQRIGIAREIYKMKPILVLDEATNALDPVVEERIIKELFKLHHLQLIVIVSHKKSNLSDCNKMFTFNKGQISVKNQL</sequence>
<organism evidence="10 11">
    <name type="scientific">Prochlorococcus marinus CUG1433</name>
    <dbReference type="NCBI Taxonomy" id="2774506"/>
    <lineage>
        <taxon>Bacteria</taxon>
        <taxon>Bacillati</taxon>
        <taxon>Cyanobacteriota</taxon>
        <taxon>Cyanophyceae</taxon>
        <taxon>Synechococcales</taxon>
        <taxon>Prochlorococcaceae</taxon>
        <taxon>Prochlorococcus</taxon>
    </lineage>
</organism>
<evidence type="ECO:0000313" key="11">
    <source>
        <dbReference type="Proteomes" id="UP000668060"/>
    </source>
</evidence>
<keyword evidence="4 10" id="KW-0067">ATP-binding</keyword>
<feature type="transmembrane region" description="Helical" evidence="7">
    <location>
        <begin position="177"/>
        <end position="195"/>
    </location>
</feature>
<dbReference type="GO" id="GO:0140359">
    <property type="term" value="F:ABC-type transporter activity"/>
    <property type="evidence" value="ECO:0007669"/>
    <property type="project" value="InterPro"/>
</dbReference>
<keyword evidence="2 7" id="KW-0812">Transmembrane</keyword>
<name>A0A9D9BVZ6_PROMR</name>
<feature type="transmembrane region" description="Helical" evidence="7">
    <location>
        <begin position="149"/>
        <end position="171"/>
    </location>
</feature>
<keyword evidence="5 7" id="KW-1133">Transmembrane helix</keyword>
<comment type="subcellular location">
    <subcellularLocation>
        <location evidence="1">Cell membrane</location>
        <topology evidence="1">Multi-pass membrane protein</topology>
    </subcellularLocation>
</comment>
<dbReference type="InterPro" id="IPR039421">
    <property type="entry name" value="Type_1_exporter"/>
</dbReference>
<dbReference type="InterPro" id="IPR011527">
    <property type="entry name" value="ABC1_TM_dom"/>
</dbReference>
<dbReference type="AlphaFoldDB" id="A0A9D9BVZ6"/>
<keyword evidence="6 7" id="KW-0472">Membrane</keyword>
<dbReference type="Gene3D" id="3.40.50.300">
    <property type="entry name" value="P-loop containing nucleotide triphosphate hydrolases"/>
    <property type="match status" value="1"/>
</dbReference>
<dbReference type="PANTHER" id="PTHR24221:SF654">
    <property type="entry name" value="ATP-BINDING CASSETTE SUB-FAMILY B MEMBER 6"/>
    <property type="match status" value="1"/>
</dbReference>
<feature type="transmembrane region" description="Helical" evidence="7">
    <location>
        <begin position="75"/>
        <end position="95"/>
    </location>
</feature>
<dbReference type="InterPro" id="IPR027417">
    <property type="entry name" value="P-loop_NTPase"/>
</dbReference>
<dbReference type="InterPro" id="IPR017871">
    <property type="entry name" value="ABC_transporter-like_CS"/>
</dbReference>
<proteinExistence type="predicted"/>
<accession>A0A9D9BVZ6</accession>
<reference evidence="10" key="1">
    <citation type="journal article" date="2021" name="Front. Mar. Sci.">
        <title>Genomes of Diverse Isolates of Prochlorococcus High-Light-Adapted Clade II in the Western Pacific Ocean.</title>
        <authorList>
            <person name="Yan W."/>
            <person name="Feng X."/>
            <person name="Zhang W."/>
            <person name="Nawaz M.Z."/>
            <person name="Luo T."/>
            <person name="Zhang R."/>
            <person name="Jiao N."/>
        </authorList>
    </citation>
    <scope>NUCLEOTIDE SEQUENCE</scope>
    <source>
        <strain evidence="10">CUG1433</strain>
    </source>
</reference>
<dbReference type="SUPFAM" id="SSF52540">
    <property type="entry name" value="P-loop containing nucleoside triphosphate hydrolases"/>
    <property type="match status" value="1"/>
</dbReference>